<name>A0A2S0WLE1_9ACTN</name>
<organism evidence="2 3">
    <name type="scientific">Aeromicrobium chenweiae</name>
    <dbReference type="NCBI Taxonomy" id="2079793"/>
    <lineage>
        <taxon>Bacteria</taxon>
        <taxon>Bacillati</taxon>
        <taxon>Actinomycetota</taxon>
        <taxon>Actinomycetes</taxon>
        <taxon>Propionibacteriales</taxon>
        <taxon>Nocardioidaceae</taxon>
        <taxon>Aeromicrobium</taxon>
    </lineage>
</organism>
<dbReference type="InterPro" id="IPR037079">
    <property type="entry name" value="AF2212/PG0164-like_sf"/>
</dbReference>
<gene>
    <name evidence="2" type="ORF">C3E78_08000</name>
</gene>
<dbReference type="InterPro" id="IPR015018">
    <property type="entry name" value="DUF1905"/>
</dbReference>
<reference evidence="3" key="1">
    <citation type="submission" date="2018-01" db="EMBL/GenBank/DDBJ databases">
        <authorList>
            <person name="Li J."/>
        </authorList>
    </citation>
    <scope>NUCLEOTIDE SEQUENCE [LARGE SCALE GENOMIC DNA]</scope>
    <source>
        <strain evidence="3">592</strain>
    </source>
</reference>
<dbReference type="Pfam" id="PF08922">
    <property type="entry name" value="DUF1905"/>
    <property type="match status" value="1"/>
</dbReference>
<dbReference type="KEGG" id="aez:C3E78_08000"/>
<dbReference type="SUPFAM" id="SSF141694">
    <property type="entry name" value="AF2212/PG0164-like"/>
    <property type="match status" value="1"/>
</dbReference>
<feature type="region of interest" description="Disordered" evidence="1">
    <location>
        <begin position="69"/>
        <end position="90"/>
    </location>
</feature>
<accession>A0A5F2ETW7</accession>
<protein>
    <submittedName>
        <fullName evidence="2">Uncharacterized protein</fullName>
    </submittedName>
</protein>
<accession>A0A2S0WLE1</accession>
<sequence length="144" mass="15420">MVTFRTTLLQLGNNVGIEVPEDIVLSFGAGKRVPVTVNINGHTYASSIASMGGRFLIPVSKSVRETANVAGGEEHDVTVEHDTSSRAPEVPSDLADALQLGGVRAKFDALAPSRSKEHVRQVNDAKTEVTRARRVKKVVDSLSD</sequence>
<keyword evidence="3" id="KW-1185">Reference proteome</keyword>
<feature type="compositionally biased region" description="Basic and acidic residues" evidence="1">
    <location>
        <begin position="72"/>
        <end position="84"/>
    </location>
</feature>
<evidence type="ECO:0000256" key="1">
    <source>
        <dbReference type="SAM" id="MobiDB-lite"/>
    </source>
</evidence>
<proteinExistence type="predicted"/>
<dbReference type="Pfam" id="PF13376">
    <property type="entry name" value="OmdA"/>
    <property type="match status" value="1"/>
</dbReference>
<dbReference type="Proteomes" id="UP000244384">
    <property type="component" value="Chromosome"/>
</dbReference>
<dbReference type="Gene3D" id="2.40.30.100">
    <property type="entry name" value="AF2212/PG0164-like"/>
    <property type="match status" value="1"/>
</dbReference>
<dbReference type="AlphaFoldDB" id="A0A2S0WLE1"/>
<dbReference type="OrthoDB" id="2604865at2"/>
<dbReference type="EMBL" id="CP026952">
    <property type="protein sequence ID" value="AWB92145.1"/>
    <property type="molecule type" value="Genomic_DNA"/>
</dbReference>
<dbReference type="RefSeq" id="WP_108577790.1">
    <property type="nucleotide sequence ID" value="NZ_CP026952.1"/>
</dbReference>
<evidence type="ECO:0000313" key="3">
    <source>
        <dbReference type="Proteomes" id="UP000244384"/>
    </source>
</evidence>
<evidence type="ECO:0000313" key="2">
    <source>
        <dbReference type="EMBL" id="AWB92145.1"/>
    </source>
</evidence>